<dbReference type="PANTHER" id="PTHR48261:SF2">
    <property type="entry name" value="ACETYLGLUCOSAMINYLTRANSFERASE"/>
    <property type="match status" value="1"/>
</dbReference>
<name>A0ABQ6NQ63_9BACL</name>
<evidence type="ECO:0000259" key="1">
    <source>
        <dbReference type="Pfam" id="PF24793"/>
    </source>
</evidence>
<dbReference type="EMBL" id="BTCL01000014">
    <property type="protein sequence ID" value="GMK46699.1"/>
    <property type="molecule type" value="Genomic_DNA"/>
</dbReference>
<keyword evidence="3" id="KW-1185">Reference proteome</keyword>
<protein>
    <recommendedName>
        <fullName evidence="1">Glucosamine inositolphosphorylceramide transferase 1 N-terminal domain-containing protein</fullName>
    </recommendedName>
</protein>
<dbReference type="Pfam" id="PF24793">
    <property type="entry name" value="GINT1_N"/>
    <property type="match status" value="1"/>
</dbReference>
<evidence type="ECO:0000313" key="3">
    <source>
        <dbReference type="Proteomes" id="UP001285921"/>
    </source>
</evidence>
<gene>
    <name evidence="2" type="ORF">PghCCS26_38280</name>
</gene>
<proteinExistence type="predicted"/>
<dbReference type="SUPFAM" id="SSF75005">
    <property type="entry name" value="Arabinanase/levansucrase/invertase"/>
    <property type="match status" value="1"/>
</dbReference>
<sequence>MLRLAILSENAKLRRWEAECVESLCKIGLTQPMLHFVASPASGMRERKRSPLLYERLERSLTRKAVSMQLVDSPLRVIPLDEESVCQQWGGLDVILNFTREDVPAEWADIPRFGVWHYEYGEAGWREAIPMLLTNLLSREEIACIALVRQETSHGQRELLRQGVFATGLYSVVNHWNQLHRFAAEWPAYVCSAIDREGFYQYQLYGAPSRMAPQQLFTPWTCFRIVIGLLANKGRRWFKRWFVTEQWNVGVVREPIQSFLNGVVPEIQWLPKRLNFLADPFGIQVNGQLHILAEEYDHASGKGVITEVIPGNSVGTAYLRRLMEMPFHMSYPYLLEHEGDVYCIPETYQDNQVSLFKAVQFPKRWEKAGTLIENIQAVDATPFHHEGKWWLFCTDESTDSNSHLYLWHADALKGPWKSHPLNPVKLDVRSSRPAGTPFVHRGELFRPAQDCSQTYGGAVVLNRIIMLTPNDFREEPAVRIAPDRKSAYGDGLHTLSAVGGITLVDAKAERIDLRVFWLRLTLAMKLKLQR</sequence>
<comment type="caution">
    <text evidence="2">The sequence shown here is derived from an EMBL/GenBank/DDBJ whole genome shotgun (WGS) entry which is preliminary data.</text>
</comment>
<dbReference type="InterPro" id="IPR004263">
    <property type="entry name" value="Exostosin"/>
</dbReference>
<reference evidence="2 3" key="1">
    <citation type="submission" date="2023-05" db="EMBL/GenBank/DDBJ databases">
        <title>Draft genome of Paenibacillus sp. CCS26.</title>
        <authorList>
            <person name="Akita H."/>
            <person name="Shinto Y."/>
            <person name="Kimura Z."/>
        </authorList>
    </citation>
    <scope>NUCLEOTIDE SEQUENCE [LARGE SCALE GENOMIC DNA]</scope>
    <source>
        <strain evidence="2 3">CCS26</strain>
    </source>
</reference>
<organism evidence="2 3">
    <name type="scientific">Paenibacillus glycanilyticus</name>
    <dbReference type="NCBI Taxonomy" id="126569"/>
    <lineage>
        <taxon>Bacteria</taxon>
        <taxon>Bacillati</taxon>
        <taxon>Bacillota</taxon>
        <taxon>Bacilli</taxon>
        <taxon>Bacillales</taxon>
        <taxon>Paenibacillaceae</taxon>
        <taxon>Paenibacillus</taxon>
    </lineage>
</organism>
<dbReference type="PANTHER" id="PTHR48261">
    <property type="entry name" value="ACETYLGLUCOSAMINYLTRANSFERASE"/>
    <property type="match status" value="1"/>
</dbReference>
<dbReference type="InterPro" id="IPR023296">
    <property type="entry name" value="Glyco_hydro_beta-prop_sf"/>
</dbReference>
<dbReference type="InterPro" id="IPR056442">
    <property type="entry name" value="GINT1_N"/>
</dbReference>
<dbReference type="Proteomes" id="UP001285921">
    <property type="component" value="Unassembled WGS sequence"/>
</dbReference>
<dbReference type="Gene3D" id="2.115.10.20">
    <property type="entry name" value="Glycosyl hydrolase domain, family 43"/>
    <property type="match status" value="1"/>
</dbReference>
<feature type="domain" description="Glucosamine inositolphosphorylceramide transferase 1 N-terminal" evidence="1">
    <location>
        <begin position="275"/>
        <end position="475"/>
    </location>
</feature>
<accession>A0ABQ6NQ63</accession>
<evidence type="ECO:0000313" key="2">
    <source>
        <dbReference type="EMBL" id="GMK46699.1"/>
    </source>
</evidence>